<feature type="domain" description="WW" evidence="4">
    <location>
        <begin position="293"/>
        <end position="326"/>
    </location>
</feature>
<feature type="region of interest" description="Disordered" evidence="3">
    <location>
        <begin position="263"/>
        <end position="282"/>
    </location>
</feature>
<evidence type="ECO:0000259" key="5">
    <source>
        <dbReference type="PROSITE" id="PS50106"/>
    </source>
</evidence>
<dbReference type="CDD" id="cd00136">
    <property type="entry name" value="PDZ_canonical"/>
    <property type="match status" value="1"/>
</dbReference>
<dbReference type="PANTHER" id="PTHR10316">
    <property type="entry name" value="MEMBRANE ASSOCIATED GUANYLATE KINASE-RELATED"/>
    <property type="match status" value="1"/>
</dbReference>
<accession>T0RWE5</accession>
<dbReference type="Gene3D" id="2.30.42.10">
    <property type="match status" value="1"/>
</dbReference>
<dbReference type="PROSITE" id="PS50106">
    <property type="entry name" value="PDZ"/>
    <property type="match status" value="1"/>
</dbReference>
<dbReference type="OrthoDB" id="2020426at2759"/>
<evidence type="ECO:0000256" key="3">
    <source>
        <dbReference type="SAM" id="MobiDB-lite"/>
    </source>
</evidence>
<dbReference type="InterPro" id="IPR001202">
    <property type="entry name" value="WW_dom"/>
</dbReference>
<keyword evidence="1" id="KW-0677">Repeat</keyword>
<dbReference type="Pfam" id="PF00595">
    <property type="entry name" value="PDZ"/>
    <property type="match status" value="1"/>
</dbReference>
<evidence type="ECO:0000259" key="4">
    <source>
        <dbReference type="PROSITE" id="PS50020"/>
    </source>
</evidence>
<dbReference type="InterPro" id="IPR036020">
    <property type="entry name" value="WW_dom_sf"/>
</dbReference>
<dbReference type="GO" id="GO:0007165">
    <property type="term" value="P:signal transduction"/>
    <property type="evidence" value="ECO:0007669"/>
    <property type="project" value="TreeGrafter"/>
</dbReference>
<evidence type="ECO:0000256" key="2">
    <source>
        <dbReference type="SAM" id="Coils"/>
    </source>
</evidence>
<evidence type="ECO:0000313" key="7">
    <source>
        <dbReference type="Proteomes" id="UP000030762"/>
    </source>
</evidence>
<dbReference type="InParanoid" id="T0RWE5"/>
<dbReference type="SMART" id="SM00456">
    <property type="entry name" value="WW"/>
    <property type="match status" value="1"/>
</dbReference>
<dbReference type="InterPro" id="IPR001478">
    <property type="entry name" value="PDZ"/>
</dbReference>
<dbReference type="SUPFAM" id="SSF51045">
    <property type="entry name" value="WW domain"/>
    <property type="match status" value="1"/>
</dbReference>
<organism evidence="6 7">
    <name type="scientific">Saprolegnia diclina (strain VS20)</name>
    <dbReference type="NCBI Taxonomy" id="1156394"/>
    <lineage>
        <taxon>Eukaryota</taxon>
        <taxon>Sar</taxon>
        <taxon>Stramenopiles</taxon>
        <taxon>Oomycota</taxon>
        <taxon>Saprolegniomycetes</taxon>
        <taxon>Saprolegniales</taxon>
        <taxon>Saprolegniaceae</taxon>
        <taxon>Saprolegnia</taxon>
    </lineage>
</organism>
<keyword evidence="2" id="KW-0175">Coiled coil</keyword>
<dbReference type="eggNOG" id="KOG0940">
    <property type="taxonomic scope" value="Eukaryota"/>
</dbReference>
<dbReference type="SMART" id="SM00228">
    <property type="entry name" value="PDZ"/>
    <property type="match status" value="1"/>
</dbReference>
<dbReference type="SUPFAM" id="SSF50156">
    <property type="entry name" value="PDZ domain-like"/>
    <property type="match status" value="1"/>
</dbReference>
<evidence type="ECO:0000256" key="1">
    <source>
        <dbReference type="ARBA" id="ARBA00022737"/>
    </source>
</evidence>
<dbReference type="InterPro" id="IPR036034">
    <property type="entry name" value="PDZ_sf"/>
</dbReference>
<reference evidence="6 7" key="1">
    <citation type="submission" date="2012-04" db="EMBL/GenBank/DDBJ databases">
        <title>The Genome Sequence of Saprolegnia declina VS20.</title>
        <authorList>
            <consortium name="The Broad Institute Genome Sequencing Platform"/>
            <person name="Russ C."/>
            <person name="Nusbaum C."/>
            <person name="Tyler B."/>
            <person name="van West P."/>
            <person name="Dieguez-Uribeondo J."/>
            <person name="de Bruijn I."/>
            <person name="Tripathy S."/>
            <person name="Jiang R."/>
            <person name="Young S.K."/>
            <person name="Zeng Q."/>
            <person name="Gargeya S."/>
            <person name="Fitzgerald M."/>
            <person name="Haas B."/>
            <person name="Abouelleil A."/>
            <person name="Alvarado L."/>
            <person name="Arachchi H.M."/>
            <person name="Berlin A."/>
            <person name="Chapman S.B."/>
            <person name="Goldberg J."/>
            <person name="Griggs A."/>
            <person name="Gujja S."/>
            <person name="Hansen M."/>
            <person name="Howarth C."/>
            <person name="Imamovic A."/>
            <person name="Larimer J."/>
            <person name="McCowen C."/>
            <person name="Montmayeur A."/>
            <person name="Murphy C."/>
            <person name="Neiman D."/>
            <person name="Pearson M."/>
            <person name="Priest M."/>
            <person name="Roberts A."/>
            <person name="Saif S."/>
            <person name="Shea T."/>
            <person name="Sisk P."/>
            <person name="Sykes S."/>
            <person name="Wortman J."/>
            <person name="Nusbaum C."/>
            <person name="Birren B."/>
        </authorList>
    </citation>
    <scope>NUCLEOTIDE SEQUENCE [LARGE SCALE GENOMIC DNA]</scope>
    <source>
        <strain evidence="6 7">VS20</strain>
    </source>
</reference>
<dbReference type="PROSITE" id="PS01159">
    <property type="entry name" value="WW_DOMAIN_1"/>
    <property type="match status" value="1"/>
</dbReference>
<feature type="compositionally biased region" description="Low complexity" evidence="3">
    <location>
        <begin position="263"/>
        <end position="272"/>
    </location>
</feature>
<evidence type="ECO:0008006" key="8">
    <source>
        <dbReference type="Google" id="ProtNLM"/>
    </source>
</evidence>
<dbReference type="PANTHER" id="PTHR10316:SF68">
    <property type="entry name" value="AGAP003128-PA"/>
    <property type="match status" value="1"/>
</dbReference>
<sequence length="485" mass="53376">MGPTEQEVALISHGRKILEVYKHKGVINGYIERPDAPHGDDEPAIAKHERWQSVTAKHTQSSQLLQSIERSMLKLLENVGSADTPAASLSHVTAPLVAQLRQLLRQKQLLEDDMGRDFQALGPPVVLDASNNVPSVWLAHADVDALVHAKVAPLEAELAQAKTTIDDMQVKLHAYKVQLQQQAASTSTPLASSASFSPRALIQRLERHIQEKDELIRALRETLDDVANDSSRMEKLLIAQSDSIAMLQNDHQLREATAASAVPASVLSPPTSETQDLVPPDDGHAHRVEDFETPLPPGWEMRVTNTGDVYFIHRHSKVTTWVDPRSHPIQLQPSLSPNAPLSSQYAIEFHEKRPIGVLFQPNTPVDQGACVRRVLEDTPAEYAAQIQPGHQLVAVNGHRIQEASFRHIMLLLQGGFRPLTLTFDRLVRVGTLLLDDEGQEGTRDTGDEMENPSGFSLADQLITGVFSLVWAAPDETTTSSAVQPI</sequence>
<dbReference type="AlphaFoldDB" id="T0RWE5"/>
<dbReference type="RefSeq" id="XP_008609614.1">
    <property type="nucleotide sequence ID" value="XM_008611392.1"/>
</dbReference>
<dbReference type="VEuPathDB" id="FungiDB:SDRG_05664"/>
<evidence type="ECO:0000313" key="6">
    <source>
        <dbReference type="EMBL" id="EQC36833.1"/>
    </source>
</evidence>
<dbReference type="GO" id="GO:0005737">
    <property type="term" value="C:cytoplasm"/>
    <property type="evidence" value="ECO:0007669"/>
    <property type="project" value="TreeGrafter"/>
</dbReference>
<dbReference type="CDD" id="cd00201">
    <property type="entry name" value="WW"/>
    <property type="match status" value="1"/>
</dbReference>
<dbReference type="EMBL" id="JH767146">
    <property type="protein sequence ID" value="EQC36833.1"/>
    <property type="molecule type" value="Genomic_DNA"/>
</dbReference>
<dbReference type="Pfam" id="PF00397">
    <property type="entry name" value="WW"/>
    <property type="match status" value="1"/>
</dbReference>
<proteinExistence type="predicted"/>
<dbReference type="Proteomes" id="UP000030762">
    <property type="component" value="Unassembled WGS sequence"/>
</dbReference>
<dbReference type="GeneID" id="19946391"/>
<keyword evidence="7" id="KW-1185">Reference proteome</keyword>
<dbReference type="Gene3D" id="2.20.70.10">
    <property type="match status" value="1"/>
</dbReference>
<name>T0RWE5_SAPDV</name>
<dbReference type="PROSITE" id="PS50020">
    <property type="entry name" value="WW_DOMAIN_2"/>
    <property type="match status" value="1"/>
</dbReference>
<protein>
    <recommendedName>
        <fullName evidence="8">WW domain-containing protein</fullName>
    </recommendedName>
</protein>
<dbReference type="OMA" id="FIHRHSK"/>
<dbReference type="STRING" id="1156394.T0RWE5"/>
<feature type="domain" description="PDZ" evidence="5">
    <location>
        <begin position="344"/>
        <end position="427"/>
    </location>
</feature>
<feature type="coiled-coil region" evidence="2">
    <location>
        <begin position="202"/>
        <end position="229"/>
    </location>
</feature>
<gene>
    <name evidence="6" type="ORF">SDRG_05664</name>
</gene>